<dbReference type="AlphaFoldDB" id="A0A9W7IF15"/>
<evidence type="ECO:0000313" key="3">
    <source>
        <dbReference type="Proteomes" id="UP001165190"/>
    </source>
</evidence>
<evidence type="ECO:0000313" key="2">
    <source>
        <dbReference type="EMBL" id="GMI95624.1"/>
    </source>
</evidence>
<dbReference type="EMBL" id="BSYR01000027">
    <property type="protein sequence ID" value="GMI95624.1"/>
    <property type="molecule type" value="Genomic_DNA"/>
</dbReference>
<protein>
    <recommendedName>
        <fullName evidence="1">Reverse transcriptase/retrotransposon-derived protein RNase H-like domain-containing protein</fullName>
    </recommendedName>
</protein>
<dbReference type="InterPro" id="IPR043128">
    <property type="entry name" value="Rev_trsase/Diguanyl_cyclase"/>
</dbReference>
<dbReference type="InterPro" id="IPR041577">
    <property type="entry name" value="RT_RNaseH_2"/>
</dbReference>
<proteinExistence type="predicted"/>
<accession>A0A9W7IF15</accession>
<sequence length="117" mass="13339">MAPPTNIKDIQKLNGIVVALNKFVSRLADKCLPFFKALRGPFQRTKDCQEAFDHLKKYLASPPTLAAPKEGEILLMYLAVTNETIAAILVRQEVSNQRPEYHLCRVLQPVEMRYVRV</sequence>
<feature type="domain" description="Reverse transcriptase/retrotransposon-derived protein RNase H-like" evidence="1">
    <location>
        <begin position="45"/>
        <end position="114"/>
    </location>
</feature>
<dbReference type="SUPFAM" id="SSF56672">
    <property type="entry name" value="DNA/RNA polymerases"/>
    <property type="match status" value="1"/>
</dbReference>
<dbReference type="InterPro" id="IPR043502">
    <property type="entry name" value="DNA/RNA_pol_sf"/>
</dbReference>
<dbReference type="Pfam" id="PF17919">
    <property type="entry name" value="RT_RNaseH_2"/>
    <property type="match status" value="1"/>
</dbReference>
<name>A0A9W7IF15_HIBTR</name>
<dbReference type="PANTHER" id="PTHR48475">
    <property type="entry name" value="RIBONUCLEASE H"/>
    <property type="match status" value="1"/>
</dbReference>
<dbReference type="OrthoDB" id="1724165at2759"/>
<reference evidence="2" key="1">
    <citation type="submission" date="2023-05" db="EMBL/GenBank/DDBJ databases">
        <title>Genome and transcriptome analyses reveal genes involved in the formation of fine ridges on petal epidermal cells in Hibiscus trionum.</title>
        <authorList>
            <person name="Koshimizu S."/>
            <person name="Masuda S."/>
            <person name="Ishii T."/>
            <person name="Shirasu K."/>
            <person name="Hoshino A."/>
            <person name="Arita M."/>
        </authorList>
    </citation>
    <scope>NUCLEOTIDE SEQUENCE</scope>
    <source>
        <strain evidence="2">Hamamatsu line</strain>
    </source>
</reference>
<comment type="caution">
    <text evidence="2">The sequence shown here is derived from an EMBL/GenBank/DDBJ whole genome shotgun (WGS) entry which is preliminary data.</text>
</comment>
<keyword evidence="3" id="KW-1185">Reference proteome</keyword>
<evidence type="ECO:0000259" key="1">
    <source>
        <dbReference type="Pfam" id="PF17919"/>
    </source>
</evidence>
<dbReference type="PANTHER" id="PTHR48475:SF1">
    <property type="entry name" value="RNASE H TYPE-1 DOMAIN-CONTAINING PROTEIN"/>
    <property type="match status" value="1"/>
</dbReference>
<gene>
    <name evidence="2" type="ORF">HRI_003231700</name>
</gene>
<dbReference type="Proteomes" id="UP001165190">
    <property type="component" value="Unassembled WGS sequence"/>
</dbReference>
<organism evidence="2 3">
    <name type="scientific">Hibiscus trionum</name>
    <name type="common">Flower of an hour</name>
    <dbReference type="NCBI Taxonomy" id="183268"/>
    <lineage>
        <taxon>Eukaryota</taxon>
        <taxon>Viridiplantae</taxon>
        <taxon>Streptophyta</taxon>
        <taxon>Embryophyta</taxon>
        <taxon>Tracheophyta</taxon>
        <taxon>Spermatophyta</taxon>
        <taxon>Magnoliopsida</taxon>
        <taxon>eudicotyledons</taxon>
        <taxon>Gunneridae</taxon>
        <taxon>Pentapetalae</taxon>
        <taxon>rosids</taxon>
        <taxon>malvids</taxon>
        <taxon>Malvales</taxon>
        <taxon>Malvaceae</taxon>
        <taxon>Malvoideae</taxon>
        <taxon>Hibiscus</taxon>
    </lineage>
</organism>
<dbReference type="Gene3D" id="3.30.70.270">
    <property type="match status" value="1"/>
</dbReference>